<dbReference type="Gene3D" id="4.10.1000.30">
    <property type="match status" value="1"/>
</dbReference>
<dbReference type="Pfam" id="PF22683">
    <property type="entry name" value="Nab2-like_zf-CCCH"/>
    <property type="match status" value="1"/>
</dbReference>
<comment type="subcellular location">
    <subcellularLocation>
        <location evidence="1">Nucleus</location>
    </subcellularLocation>
</comment>
<comment type="similarity">
    <text evidence="2">Belongs to the ZC3H14 family.</text>
</comment>
<dbReference type="eggNOG" id="KOG3702">
    <property type="taxonomic scope" value="Eukaryota"/>
</dbReference>
<reference evidence="11" key="1">
    <citation type="journal article" date="2010" name="Genome Res.">
        <title>Population genomic sequencing of Coccidioides fungi reveals recent hybridization and transposon control.</title>
        <authorList>
            <person name="Neafsey D.E."/>
            <person name="Barker B.M."/>
            <person name="Sharpton T.J."/>
            <person name="Stajich J.E."/>
            <person name="Park D.J."/>
            <person name="Whiston E."/>
            <person name="Hung C.-Y."/>
            <person name="McMahan C."/>
            <person name="White J."/>
            <person name="Sykes S."/>
            <person name="Heiman D."/>
            <person name="Young S."/>
            <person name="Zeng Q."/>
            <person name="Abouelleil A."/>
            <person name="Aftuck L."/>
            <person name="Bessette D."/>
            <person name="Brown A."/>
            <person name="FitzGerald M."/>
            <person name="Lui A."/>
            <person name="Macdonald J.P."/>
            <person name="Priest M."/>
            <person name="Orbach M.J."/>
            <person name="Galgiani J.N."/>
            <person name="Kirkland T.N."/>
            <person name="Cole G.T."/>
            <person name="Birren B.W."/>
            <person name="Henn M.R."/>
            <person name="Taylor J.W."/>
            <person name="Rounsley S.D."/>
        </authorList>
    </citation>
    <scope>NUCLEOTIDE SEQUENCE [LARGE SCALE GENOMIC DNA]</scope>
    <source>
        <strain evidence="11">H538.4</strain>
    </source>
</reference>
<dbReference type="GO" id="GO:0043488">
    <property type="term" value="P:regulation of mRNA stability"/>
    <property type="evidence" value="ECO:0007669"/>
    <property type="project" value="InterPro"/>
</dbReference>
<dbReference type="PANTHER" id="PTHR14738:SF29">
    <property type="entry name" value="ZINC FINGER CCCH DOMAIN-CONTAINING PROTEIN 14"/>
    <property type="match status" value="1"/>
</dbReference>
<dbReference type="GO" id="GO:0005634">
    <property type="term" value="C:nucleus"/>
    <property type="evidence" value="ECO:0007669"/>
    <property type="project" value="UniProtKB-SubCell"/>
</dbReference>
<proteinExistence type="inferred from homology"/>
<dbReference type="FunFam" id="1.10.340.40:FF:000001">
    <property type="entry name" value="Nuclear polyadenylated RNA-binding protein nab2"/>
    <property type="match status" value="1"/>
</dbReference>
<gene>
    <name evidence="10" type="ORF">CIHG_01326</name>
</gene>
<keyword evidence="6" id="KW-0862">Zinc</keyword>
<evidence type="ECO:0000256" key="6">
    <source>
        <dbReference type="ARBA" id="ARBA00022833"/>
    </source>
</evidence>
<dbReference type="EMBL" id="DS016983">
    <property type="protein sequence ID" value="KMU83543.1"/>
    <property type="molecule type" value="Genomic_DNA"/>
</dbReference>
<dbReference type="Gene3D" id="4.10.1000.40">
    <property type="match status" value="1"/>
</dbReference>
<dbReference type="InterPro" id="IPR055046">
    <property type="entry name" value="Nab2-like_Znf-CCCH"/>
</dbReference>
<dbReference type="InterPro" id="IPR040366">
    <property type="entry name" value="Nab2/ZC3H14"/>
</dbReference>
<dbReference type="FunFam" id="4.10.1000.40:FF:000002">
    <property type="entry name" value="Nuclear polyadenylated RNA-binding protein Nab2"/>
    <property type="match status" value="1"/>
</dbReference>
<dbReference type="GO" id="GO:0008143">
    <property type="term" value="F:poly(A) binding"/>
    <property type="evidence" value="ECO:0007669"/>
    <property type="project" value="InterPro"/>
</dbReference>
<keyword evidence="5" id="KW-0863">Zinc-finger</keyword>
<dbReference type="GO" id="GO:0005737">
    <property type="term" value="C:cytoplasm"/>
    <property type="evidence" value="ECO:0007669"/>
    <property type="project" value="TreeGrafter"/>
</dbReference>
<keyword evidence="3" id="KW-0479">Metal-binding</keyword>
<feature type="region of interest" description="Disordered" evidence="8">
    <location>
        <begin position="154"/>
        <end position="203"/>
    </location>
</feature>
<dbReference type="OrthoDB" id="438553at2759"/>
<name>A0A0J8U8Y5_COCIT</name>
<evidence type="ECO:0000256" key="7">
    <source>
        <dbReference type="ARBA" id="ARBA00023242"/>
    </source>
</evidence>
<dbReference type="Proteomes" id="UP000054563">
    <property type="component" value="Unassembled WGS sequence"/>
</dbReference>
<evidence type="ECO:0000256" key="2">
    <source>
        <dbReference type="ARBA" id="ARBA00008423"/>
    </source>
</evidence>
<evidence type="ECO:0000256" key="3">
    <source>
        <dbReference type="ARBA" id="ARBA00022723"/>
    </source>
</evidence>
<dbReference type="FunFam" id="4.10.1000.30:FF:000002">
    <property type="entry name" value="Nuclear polyadenylated RNA-binding protein Nab2"/>
    <property type="match status" value="1"/>
</dbReference>
<feature type="region of interest" description="Disordered" evidence="8">
    <location>
        <begin position="343"/>
        <end position="376"/>
    </location>
</feature>
<protein>
    <recommendedName>
        <fullName evidence="9">Nab2-like CCCH zinc finger domain-containing protein</fullName>
    </recommendedName>
</protein>
<dbReference type="GO" id="GO:0008270">
    <property type="term" value="F:zinc ion binding"/>
    <property type="evidence" value="ECO:0007669"/>
    <property type="project" value="UniProtKB-KW"/>
</dbReference>
<dbReference type="Gene3D" id="1.10.340.40">
    <property type="entry name" value="Nuclear abundant poly(A) RNA-bind protein 2, N-terminal domain"/>
    <property type="match status" value="1"/>
</dbReference>
<dbReference type="Pfam" id="PF14608">
    <property type="entry name" value="zf-CCCH_2"/>
    <property type="match status" value="3"/>
</dbReference>
<evidence type="ECO:0000256" key="4">
    <source>
        <dbReference type="ARBA" id="ARBA00022737"/>
    </source>
</evidence>
<dbReference type="PANTHER" id="PTHR14738">
    <property type="entry name" value="ZINC FINGER CCCH DOMAIN-CONTAINING PROTEIN 14"/>
    <property type="match status" value="1"/>
</dbReference>
<organism evidence="10 11">
    <name type="scientific">Coccidioides immitis H538.4</name>
    <dbReference type="NCBI Taxonomy" id="396776"/>
    <lineage>
        <taxon>Eukaryota</taxon>
        <taxon>Fungi</taxon>
        <taxon>Dikarya</taxon>
        <taxon>Ascomycota</taxon>
        <taxon>Pezizomycotina</taxon>
        <taxon>Eurotiomycetes</taxon>
        <taxon>Eurotiomycetidae</taxon>
        <taxon>Onygenales</taxon>
        <taxon>Onygenaceae</taxon>
        <taxon>Coccidioides</taxon>
    </lineage>
</organism>
<evidence type="ECO:0000313" key="10">
    <source>
        <dbReference type="EMBL" id="KMU83543.1"/>
    </source>
</evidence>
<keyword evidence="7" id="KW-0539">Nucleus</keyword>
<accession>A0A0J8U8Y5</accession>
<dbReference type="AlphaFoldDB" id="A0A0J8U8Y5"/>
<feature type="domain" description="Nab2-like CCCH zinc finger" evidence="9">
    <location>
        <begin position="310"/>
        <end position="329"/>
    </location>
</feature>
<evidence type="ECO:0000256" key="1">
    <source>
        <dbReference type="ARBA" id="ARBA00004123"/>
    </source>
</evidence>
<dbReference type="InterPro" id="IPR043094">
    <property type="entry name" value="Nab2/ZC3H14_N_sf"/>
</dbReference>
<evidence type="ECO:0000256" key="8">
    <source>
        <dbReference type="SAM" id="MobiDB-lite"/>
    </source>
</evidence>
<sequence length="376" mass="41708">MAISVELNTPLAQALNEVIQPKLVEVGWSTGGGDDSALAEYVILMLVNGKTQEQIASELANDLLGLGPDDMEAVDFSRWLFEQVELLNKRLNGELAEPEPEKAAQAIPSFTEGSDDLQACHLCRFVASHNPRFETAQGLQNQGRSLFERAEHHKDRNPHFQRHHQNGRQHNQGTNMDVDGGPKESTDTQMEEAPQSESQDRGTEGVCRYNLRCTNKDCPYAHQSPAAPEGTTVDVSDVCPFGAACKNRKCVARHPSPAQKAMHQSEELCKYFPHCQNPHCQFKHPSMPLCRNGADCSVPGCKFTHQQIPCRYKPCLNPTCPFKHSEGQKGVFSDKVWTAERKDAPHVSERKFVSDEAGEEELIKPPPSSSEAEIVT</sequence>
<evidence type="ECO:0000259" key="9">
    <source>
        <dbReference type="Pfam" id="PF22683"/>
    </source>
</evidence>
<dbReference type="VEuPathDB" id="FungiDB:CIHG_01326"/>
<feature type="compositionally biased region" description="Basic and acidic residues" evidence="8">
    <location>
        <begin position="343"/>
        <end position="354"/>
    </location>
</feature>
<dbReference type="STRING" id="396776.A0A0J8U8Y5"/>
<keyword evidence="4" id="KW-0677">Repeat</keyword>
<evidence type="ECO:0000256" key="5">
    <source>
        <dbReference type="ARBA" id="ARBA00022771"/>
    </source>
</evidence>
<evidence type="ECO:0000313" key="11">
    <source>
        <dbReference type="Proteomes" id="UP000054563"/>
    </source>
</evidence>